<evidence type="ECO:0000256" key="1">
    <source>
        <dbReference type="SAM" id="MobiDB-lite"/>
    </source>
</evidence>
<feature type="region of interest" description="Disordered" evidence="1">
    <location>
        <begin position="32"/>
        <end position="57"/>
    </location>
</feature>
<proteinExistence type="predicted"/>
<dbReference type="OrthoDB" id="3929278at2759"/>
<comment type="caution">
    <text evidence="2">The sequence shown here is derived from an EMBL/GenBank/DDBJ whole genome shotgun (WGS) entry which is preliminary data.</text>
</comment>
<evidence type="ECO:0000313" key="3">
    <source>
        <dbReference type="Proteomes" id="UP000177622"/>
    </source>
</evidence>
<dbReference type="EMBL" id="LXJU01000016">
    <property type="protein sequence ID" value="OGE50690.1"/>
    <property type="molecule type" value="Genomic_DNA"/>
</dbReference>
<dbReference type="STRING" id="1835702.A0A1F5LCG7"/>
<sequence length="137" mass="15400">MPPLKTVDGIIEPTNKKVQALREAFFPTPLEADLSDIESTRSQPQKPHITFPPITEQELTDAIRRAPPNKAPEPTAFPMINVCILAVSNSYEENVWLIEKALERANQWAKRQAASFAPNKFELIHYSNPRAAIEPTP</sequence>
<dbReference type="AlphaFoldDB" id="A0A1F5LCG7"/>
<organism evidence="2 3">
    <name type="scientific">Penicillium arizonense</name>
    <dbReference type="NCBI Taxonomy" id="1835702"/>
    <lineage>
        <taxon>Eukaryota</taxon>
        <taxon>Fungi</taxon>
        <taxon>Dikarya</taxon>
        <taxon>Ascomycota</taxon>
        <taxon>Pezizomycotina</taxon>
        <taxon>Eurotiomycetes</taxon>
        <taxon>Eurotiomycetidae</taxon>
        <taxon>Eurotiales</taxon>
        <taxon>Aspergillaceae</taxon>
        <taxon>Penicillium</taxon>
    </lineage>
</organism>
<accession>A0A1F5LCG7</accession>
<reference evidence="2 3" key="1">
    <citation type="journal article" date="2016" name="Sci. Rep.">
        <title>Penicillium arizonense, a new, genome sequenced fungal species, reveals a high chemical diversity in secreted metabolites.</title>
        <authorList>
            <person name="Grijseels S."/>
            <person name="Nielsen J.C."/>
            <person name="Randelovic M."/>
            <person name="Nielsen J."/>
            <person name="Nielsen K.F."/>
            <person name="Workman M."/>
            <person name="Frisvad J.C."/>
        </authorList>
    </citation>
    <scope>NUCLEOTIDE SEQUENCE [LARGE SCALE GENOMIC DNA]</scope>
    <source>
        <strain evidence="2 3">CBS 141311</strain>
    </source>
</reference>
<dbReference type="GeneID" id="34578753"/>
<evidence type="ECO:0000313" key="2">
    <source>
        <dbReference type="EMBL" id="OGE50690.1"/>
    </source>
</evidence>
<gene>
    <name evidence="2" type="ORF">PENARI_c016G04036</name>
</gene>
<keyword evidence="3" id="KW-1185">Reference proteome</keyword>
<dbReference type="Proteomes" id="UP000177622">
    <property type="component" value="Unassembled WGS sequence"/>
</dbReference>
<dbReference type="RefSeq" id="XP_022486136.1">
    <property type="nucleotide sequence ID" value="XM_022634019.1"/>
</dbReference>
<name>A0A1F5LCG7_PENAI</name>
<protein>
    <submittedName>
        <fullName evidence="2">Uncharacterized protein</fullName>
    </submittedName>
</protein>